<feature type="transmembrane region" description="Helical" evidence="6">
    <location>
        <begin position="111"/>
        <end position="133"/>
    </location>
</feature>
<dbReference type="PANTHER" id="PTHR30086:SF20">
    <property type="entry name" value="ARGININE EXPORTER PROTEIN ARGO-RELATED"/>
    <property type="match status" value="1"/>
</dbReference>
<reference evidence="7 8" key="1">
    <citation type="submission" date="2024-09" db="EMBL/GenBank/DDBJ databases">
        <authorList>
            <person name="Sun Q."/>
            <person name="Mori K."/>
        </authorList>
    </citation>
    <scope>NUCLEOTIDE SEQUENCE [LARGE SCALE GENOMIC DNA]</scope>
    <source>
        <strain evidence="7 8">TISTR 2452</strain>
    </source>
</reference>
<keyword evidence="8" id="KW-1185">Reference proteome</keyword>
<sequence>MLTVIFHALVLSFSLILPLGVQNVFIFNQGASSPRYRRVLPVVATAAFCDVLLIALAVTGVSLIILVHNWVRISLLIAGAAFLTFMGVSMWRASPQLAERHRQQLPIRQQIVYALSVSLLNPHAILDTVGVIGTNSLQYTGADKIVFAAVCMLVSAVWFASLAFAGRLVGKLDNRGTFLLVLNKLSALMMWGIAAYMVWGLAA</sequence>
<dbReference type="Pfam" id="PF01810">
    <property type="entry name" value="LysE"/>
    <property type="match status" value="1"/>
</dbReference>
<evidence type="ECO:0000256" key="5">
    <source>
        <dbReference type="ARBA" id="ARBA00023136"/>
    </source>
</evidence>
<dbReference type="RefSeq" id="WP_377498847.1">
    <property type="nucleotide sequence ID" value="NZ_JBHMDO010000039.1"/>
</dbReference>
<feature type="transmembrane region" description="Helical" evidence="6">
    <location>
        <begin position="39"/>
        <end position="67"/>
    </location>
</feature>
<proteinExistence type="predicted"/>
<evidence type="ECO:0000256" key="6">
    <source>
        <dbReference type="SAM" id="Phobius"/>
    </source>
</evidence>
<feature type="transmembrane region" description="Helical" evidence="6">
    <location>
        <begin position="6"/>
        <end position="27"/>
    </location>
</feature>
<evidence type="ECO:0000256" key="1">
    <source>
        <dbReference type="ARBA" id="ARBA00004651"/>
    </source>
</evidence>
<dbReference type="EMBL" id="JBHMDO010000039">
    <property type="protein sequence ID" value="MFB9328994.1"/>
    <property type="molecule type" value="Genomic_DNA"/>
</dbReference>
<dbReference type="InterPro" id="IPR001123">
    <property type="entry name" value="LeuE-type"/>
</dbReference>
<feature type="transmembrane region" description="Helical" evidence="6">
    <location>
        <begin position="177"/>
        <end position="199"/>
    </location>
</feature>
<keyword evidence="3 6" id="KW-0812">Transmembrane</keyword>
<evidence type="ECO:0000313" key="7">
    <source>
        <dbReference type="EMBL" id="MFB9328994.1"/>
    </source>
</evidence>
<comment type="subcellular location">
    <subcellularLocation>
        <location evidence="1">Cell membrane</location>
        <topology evidence="1">Multi-pass membrane protein</topology>
    </subcellularLocation>
</comment>
<dbReference type="Proteomes" id="UP001589747">
    <property type="component" value="Unassembled WGS sequence"/>
</dbReference>
<accession>A0ABV5KUT6</accession>
<evidence type="ECO:0000256" key="4">
    <source>
        <dbReference type="ARBA" id="ARBA00022989"/>
    </source>
</evidence>
<evidence type="ECO:0000256" key="2">
    <source>
        <dbReference type="ARBA" id="ARBA00022475"/>
    </source>
</evidence>
<keyword evidence="2" id="KW-1003">Cell membrane</keyword>
<organism evidence="7 8">
    <name type="scientific">Paenibacillus aurantiacus</name>
    <dbReference type="NCBI Taxonomy" id="1936118"/>
    <lineage>
        <taxon>Bacteria</taxon>
        <taxon>Bacillati</taxon>
        <taxon>Bacillota</taxon>
        <taxon>Bacilli</taxon>
        <taxon>Bacillales</taxon>
        <taxon>Paenibacillaceae</taxon>
        <taxon>Paenibacillus</taxon>
    </lineage>
</organism>
<evidence type="ECO:0000256" key="3">
    <source>
        <dbReference type="ARBA" id="ARBA00022692"/>
    </source>
</evidence>
<evidence type="ECO:0000313" key="8">
    <source>
        <dbReference type="Proteomes" id="UP001589747"/>
    </source>
</evidence>
<feature type="transmembrane region" description="Helical" evidence="6">
    <location>
        <begin position="73"/>
        <end position="91"/>
    </location>
</feature>
<gene>
    <name evidence="7" type="ORF">ACFFSY_23920</name>
</gene>
<keyword evidence="4 6" id="KW-1133">Transmembrane helix</keyword>
<feature type="transmembrane region" description="Helical" evidence="6">
    <location>
        <begin position="145"/>
        <end position="165"/>
    </location>
</feature>
<protein>
    <submittedName>
        <fullName evidence="7">LysE/ArgO family amino acid transporter</fullName>
    </submittedName>
</protein>
<keyword evidence="5 6" id="KW-0472">Membrane</keyword>
<name>A0ABV5KUT6_9BACL</name>
<dbReference type="PANTHER" id="PTHR30086">
    <property type="entry name" value="ARGININE EXPORTER PROTEIN ARGO"/>
    <property type="match status" value="1"/>
</dbReference>
<comment type="caution">
    <text evidence="7">The sequence shown here is derived from an EMBL/GenBank/DDBJ whole genome shotgun (WGS) entry which is preliminary data.</text>
</comment>